<dbReference type="OrthoDB" id="73875at2759"/>
<name>A0A1G4B9E4_9PEZI</name>
<dbReference type="Proteomes" id="UP000176998">
    <property type="component" value="Unassembled WGS sequence"/>
</dbReference>
<organism evidence="1 2">
    <name type="scientific">Colletotrichum orchidophilum</name>
    <dbReference type="NCBI Taxonomy" id="1209926"/>
    <lineage>
        <taxon>Eukaryota</taxon>
        <taxon>Fungi</taxon>
        <taxon>Dikarya</taxon>
        <taxon>Ascomycota</taxon>
        <taxon>Pezizomycotina</taxon>
        <taxon>Sordariomycetes</taxon>
        <taxon>Hypocreomycetidae</taxon>
        <taxon>Glomerellales</taxon>
        <taxon>Glomerellaceae</taxon>
        <taxon>Colletotrichum</taxon>
    </lineage>
</organism>
<dbReference type="RefSeq" id="XP_022475054.1">
    <property type="nucleotide sequence ID" value="XM_022618404.1"/>
</dbReference>
<reference evidence="1 2" key="1">
    <citation type="submission" date="2016-09" db="EMBL/GenBank/DDBJ databases">
        <authorList>
            <person name="Capua I."/>
            <person name="De Benedictis P."/>
            <person name="Joannis T."/>
            <person name="Lombin L.H."/>
            <person name="Cattoli G."/>
        </authorList>
    </citation>
    <scope>NUCLEOTIDE SEQUENCE [LARGE SCALE GENOMIC DNA]</scope>
    <source>
        <strain evidence="1 2">IMI 309357</strain>
    </source>
</reference>
<comment type="caution">
    <text evidence="1">The sequence shown here is derived from an EMBL/GenBank/DDBJ whole genome shotgun (WGS) entry which is preliminary data.</text>
</comment>
<dbReference type="GeneID" id="34559914"/>
<evidence type="ECO:0000313" key="2">
    <source>
        <dbReference type="Proteomes" id="UP000176998"/>
    </source>
</evidence>
<sequence>MIGTRLFTGVFTAAVLVHDGGSERPHFLTHQNPYAGAGVMSLVEIQGLIKEKDLKLRLLEGAMMKELVFYDQWIGYDDK</sequence>
<dbReference type="EMBL" id="MJBS01000052">
    <property type="protein sequence ID" value="OHE97902.1"/>
    <property type="molecule type" value="Genomic_DNA"/>
</dbReference>
<proteinExistence type="predicted"/>
<protein>
    <submittedName>
        <fullName evidence="1">Oviduct-specific glycoprotein</fullName>
    </submittedName>
</protein>
<accession>A0A1G4B9E4</accession>
<keyword evidence="2" id="KW-1185">Reference proteome</keyword>
<evidence type="ECO:0000313" key="1">
    <source>
        <dbReference type="EMBL" id="OHE97902.1"/>
    </source>
</evidence>
<gene>
    <name evidence="1" type="ORF">CORC01_06765</name>
</gene>
<dbReference type="AlphaFoldDB" id="A0A1G4B9E4"/>